<dbReference type="InterPro" id="IPR050122">
    <property type="entry name" value="RTK"/>
</dbReference>
<dbReference type="Gene3D" id="2.60.40.10">
    <property type="entry name" value="Immunoglobulins"/>
    <property type="match status" value="1"/>
</dbReference>
<dbReference type="PANTHER" id="PTHR24416:SF600">
    <property type="entry name" value="PDGF- AND VEGF-RECEPTOR RELATED, ISOFORM J"/>
    <property type="match status" value="1"/>
</dbReference>
<keyword evidence="12 14" id="KW-0547">Nucleotide-binding</keyword>
<feature type="active site" description="Proton acceptor" evidence="11">
    <location>
        <position position="786"/>
    </location>
</feature>
<dbReference type="PANTHER" id="PTHR24416">
    <property type="entry name" value="TYROSINE-PROTEIN KINASE RECEPTOR"/>
    <property type="match status" value="1"/>
</dbReference>
<dbReference type="GO" id="GO:0004714">
    <property type="term" value="F:transmembrane receptor protein tyrosine kinase activity"/>
    <property type="evidence" value="ECO:0007669"/>
    <property type="project" value="UniProtKB-EC"/>
</dbReference>
<keyword evidence="6" id="KW-1015">Disulfide bond</keyword>
<dbReference type="GO" id="GO:0007169">
    <property type="term" value="P:cell surface receptor protein tyrosine kinase signaling pathway"/>
    <property type="evidence" value="ECO:0007669"/>
    <property type="project" value="TreeGrafter"/>
</dbReference>
<evidence type="ECO:0000256" key="13">
    <source>
        <dbReference type="PIRSR" id="PIRSR000615-3"/>
    </source>
</evidence>
<dbReference type="Pfam" id="PF07714">
    <property type="entry name" value="PK_Tyr_Ser-Thr"/>
    <property type="match status" value="1"/>
</dbReference>
<dbReference type="GO" id="GO:0005886">
    <property type="term" value="C:plasma membrane"/>
    <property type="evidence" value="ECO:0007669"/>
    <property type="project" value="TreeGrafter"/>
</dbReference>
<dbReference type="SMART" id="SM00409">
    <property type="entry name" value="IG"/>
    <property type="match status" value="2"/>
</dbReference>
<dbReference type="GO" id="GO:0043235">
    <property type="term" value="C:receptor complex"/>
    <property type="evidence" value="ECO:0007669"/>
    <property type="project" value="TreeGrafter"/>
</dbReference>
<comment type="catalytic activity">
    <reaction evidence="10">
        <text>L-tyrosyl-[protein] + ATP = O-phospho-L-tyrosyl-[protein] + ADP + H(+)</text>
        <dbReference type="Rhea" id="RHEA:10596"/>
        <dbReference type="Rhea" id="RHEA-COMP:10136"/>
        <dbReference type="Rhea" id="RHEA-COMP:20101"/>
        <dbReference type="ChEBI" id="CHEBI:15378"/>
        <dbReference type="ChEBI" id="CHEBI:30616"/>
        <dbReference type="ChEBI" id="CHEBI:46858"/>
        <dbReference type="ChEBI" id="CHEBI:61978"/>
        <dbReference type="ChEBI" id="CHEBI:456216"/>
        <dbReference type="EC" id="2.7.10.1"/>
    </reaction>
</comment>
<feature type="region of interest" description="Disordered" evidence="15">
    <location>
        <begin position="930"/>
        <end position="955"/>
    </location>
</feature>
<feature type="domain" description="Protein kinase" evidence="18">
    <location>
        <begin position="637"/>
        <end position="926"/>
    </location>
</feature>
<feature type="transmembrane region" description="Helical" evidence="16">
    <location>
        <begin position="502"/>
        <end position="527"/>
    </location>
</feature>
<protein>
    <recommendedName>
        <fullName evidence="2">receptor protein-tyrosine kinase</fullName>
        <ecNumber evidence="2">2.7.10.1</ecNumber>
    </recommendedName>
</protein>
<keyword evidence="13" id="KW-0460">Magnesium</keyword>
<keyword evidence="21" id="KW-1185">Reference proteome</keyword>
<keyword evidence="4 16" id="KW-1133">Transmembrane helix</keyword>
<dbReference type="STRING" id="282301.A0A267H5P4"/>
<keyword evidence="17" id="KW-0732">Signal</keyword>
<evidence type="ECO:0000313" key="20">
    <source>
        <dbReference type="EMBL" id="PAA92872.1"/>
    </source>
</evidence>
<dbReference type="InterPro" id="IPR000719">
    <property type="entry name" value="Prot_kinase_dom"/>
</dbReference>
<evidence type="ECO:0000256" key="4">
    <source>
        <dbReference type="ARBA" id="ARBA00022989"/>
    </source>
</evidence>
<evidence type="ECO:0000313" key="21">
    <source>
        <dbReference type="Proteomes" id="UP000215902"/>
    </source>
</evidence>
<keyword evidence="8" id="KW-0325">Glycoprotein</keyword>
<feature type="binding site" evidence="12">
    <location>
        <begin position="644"/>
        <end position="651"/>
    </location>
    <ligand>
        <name>ATP</name>
        <dbReference type="ChEBI" id="CHEBI:30616"/>
    </ligand>
</feature>
<organism evidence="20 21">
    <name type="scientific">Macrostomum lignano</name>
    <dbReference type="NCBI Taxonomy" id="282301"/>
    <lineage>
        <taxon>Eukaryota</taxon>
        <taxon>Metazoa</taxon>
        <taxon>Spiralia</taxon>
        <taxon>Lophotrochozoa</taxon>
        <taxon>Platyhelminthes</taxon>
        <taxon>Rhabditophora</taxon>
        <taxon>Macrostomorpha</taxon>
        <taxon>Macrostomida</taxon>
        <taxon>Macrostomidae</taxon>
        <taxon>Macrostomum</taxon>
    </lineage>
</organism>
<evidence type="ECO:0000256" key="15">
    <source>
        <dbReference type="SAM" id="MobiDB-lite"/>
    </source>
</evidence>
<keyword evidence="7" id="KW-0675">Receptor</keyword>
<dbReference type="OrthoDB" id="5984265at2759"/>
<dbReference type="Gene3D" id="1.10.510.10">
    <property type="entry name" value="Transferase(Phosphotransferase) domain 1"/>
    <property type="match status" value="1"/>
</dbReference>
<proteinExistence type="predicted"/>
<feature type="binding site" evidence="12">
    <location>
        <position position="790"/>
    </location>
    <ligand>
        <name>ATP</name>
        <dbReference type="ChEBI" id="CHEBI:30616"/>
    </ligand>
</feature>
<evidence type="ECO:0000259" key="19">
    <source>
        <dbReference type="PROSITE" id="PS50835"/>
    </source>
</evidence>
<dbReference type="PROSITE" id="PS50011">
    <property type="entry name" value="PROTEIN_KINASE_DOM"/>
    <property type="match status" value="1"/>
</dbReference>
<feature type="binding site" evidence="13">
    <location>
        <position position="810"/>
    </location>
    <ligand>
        <name>Mg(2+)</name>
        <dbReference type="ChEBI" id="CHEBI:18420"/>
    </ligand>
</feature>
<evidence type="ECO:0000256" key="17">
    <source>
        <dbReference type="SAM" id="SignalP"/>
    </source>
</evidence>
<evidence type="ECO:0000256" key="12">
    <source>
        <dbReference type="PIRSR" id="PIRSR000615-2"/>
    </source>
</evidence>
<dbReference type="SMART" id="SM00219">
    <property type="entry name" value="TyrKc"/>
    <property type="match status" value="1"/>
</dbReference>
<evidence type="ECO:0000256" key="7">
    <source>
        <dbReference type="ARBA" id="ARBA00023170"/>
    </source>
</evidence>
<dbReference type="Gene3D" id="3.30.200.20">
    <property type="entry name" value="Phosphorylase Kinase, domain 1"/>
    <property type="match status" value="1"/>
</dbReference>
<evidence type="ECO:0000259" key="18">
    <source>
        <dbReference type="PROSITE" id="PS50011"/>
    </source>
</evidence>
<dbReference type="PROSITE" id="PS00109">
    <property type="entry name" value="PROTEIN_KINASE_TYR"/>
    <property type="match status" value="1"/>
</dbReference>
<dbReference type="CDD" id="cd00192">
    <property type="entry name" value="PTKc"/>
    <property type="match status" value="1"/>
</dbReference>
<keyword evidence="12 14" id="KW-0067">ATP-binding</keyword>
<dbReference type="InterPro" id="IPR011009">
    <property type="entry name" value="Kinase-like_dom_sf"/>
</dbReference>
<dbReference type="PROSITE" id="PS00107">
    <property type="entry name" value="PROTEIN_KINASE_ATP"/>
    <property type="match status" value="1"/>
</dbReference>
<keyword evidence="13" id="KW-0479">Metal-binding</keyword>
<dbReference type="InterPro" id="IPR008266">
    <property type="entry name" value="Tyr_kinase_AS"/>
</dbReference>
<dbReference type="InterPro" id="IPR013783">
    <property type="entry name" value="Ig-like_fold"/>
</dbReference>
<dbReference type="InterPro" id="IPR007110">
    <property type="entry name" value="Ig-like_dom"/>
</dbReference>
<accession>A0A267H5P4</accession>
<dbReference type="InterPro" id="IPR003599">
    <property type="entry name" value="Ig_sub"/>
</dbReference>
<feature type="domain" description="Ig-like" evidence="19">
    <location>
        <begin position="256"/>
        <end position="343"/>
    </location>
</feature>
<comment type="subcellular location">
    <subcellularLocation>
        <location evidence="1">Membrane</location>
        <topology evidence="1">Single-pass membrane protein</topology>
    </subcellularLocation>
</comment>
<keyword evidence="3 16" id="KW-0812">Transmembrane</keyword>
<reference evidence="20 21" key="1">
    <citation type="submission" date="2017-06" db="EMBL/GenBank/DDBJ databases">
        <title>A platform for efficient transgenesis in Macrostomum lignano, a flatworm model organism for stem cell research.</title>
        <authorList>
            <person name="Berezikov E."/>
        </authorList>
    </citation>
    <scope>NUCLEOTIDE SEQUENCE [LARGE SCALE GENOMIC DNA]</scope>
    <source>
        <strain evidence="20">DV1</strain>
        <tissue evidence="20">Whole organism</tissue>
    </source>
</reference>
<evidence type="ECO:0000256" key="2">
    <source>
        <dbReference type="ARBA" id="ARBA00011902"/>
    </source>
</evidence>
<feature type="domain" description="Ig-like" evidence="19">
    <location>
        <begin position="39"/>
        <end position="160"/>
    </location>
</feature>
<dbReference type="InterPro" id="IPR036179">
    <property type="entry name" value="Ig-like_dom_sf"/>
</dbReference>
<feature type="domain" description="Ig-like" evidence="19">
    <location>
        <begin position="360"/>
        <end position="462"/>
    </location>
</feature>
<name>A0A267H5P4_9PLAT</name>
<dbReference type="InterPro" id="IPR020635">
    <property type="entry name" value="Tyr_kinase_cat_dom"/>
</dbReference>
<evidence type="ECO:0000256" key="16">
    <source>
        <dbReference type="SAM" id="Phobius"/>
    </source>
</evidence>
<evidence type="ECO:0000256" key="10">
    <source>
        <dbReference type="ARBA" id="ARBA00051243"/>
    </source>
</evidence>
<evidence type="ECO:0000256" key="14">
    <source>
        <dbReference type="PROSITE-ProRule" id="PRU10141"/>
    </source>
</evidence>
<dbReference type="SUPFAM" id="SSF48726">
    <property type="entry name" value="Immunoglobulin"/>
    <property type="match status" value="1"/>
</dbReference>
<dbReference type="InterPro" id="IPR017441">
    <property type="entry name" value="Protein_kinase_ATP_BS"/>
</dbReference>
<dbReference type="SUPFAM" id="SSF56112">
    <property type="entry name" value="Protein kinase-like (PK-like)"/>
    <property type="match status" value="1"/>
</dbReference>
<dbReference type="PROSITE" id="PS50835">
    <property type="entry name" value="IG_LIKE"/>
    <property type="match status" value="3"/>
</dbReference>
<sequence>MPSRGVFTLLSLYLILIVLEDAGLVAAGSKARHSQRSKPKLKRNEDNWCTSIEHVRSPLSYTLRNESNKIIIECPVRVLPRRSRCRFRVQWYKDGRAIQFDRAGISPSHPHLRLYRRGRHLAFTRVQFYHAGNYTCRISSNEIFPPGPGCHGNQQEDPISCYPAKSLKFINLRVSPESHSAIIDSMPYYPPDEPRQLQEGRLYMSRLRDGSEIELHFRDDRQADPFDCRFILAHRRGVPLAGAPRVVWSHSPDPGPSIRPTEFTALGPSSIHGYSIEDPQQVACKPEDFGFAYLSDEWQKSSLMATCYRAGLSALRVSDRSHGYYRCSVSYQNSTLVEQFRLGFSADLSLKAKPQGPLEPAVDFTKNSSVCLGGRLELDCVVSPAAASVVLARVYEPQLDAFGEIVKYNKVDHLVAYWYPEGLESNGSKTASVTVGSRDIRVKLVMDSVTADQDGYYICAAEAKGFRRPALKYFHLDVIPDCVVGEAASRLSAVADAARLQIIVYSAAAGLAASLIIGALIFIYYFAKRRTAPIKKRLVCVDNSELYMTAGGADQRQRQNTASTSQASTVTASDTAQLLVPEVRVERIGASRSMWGFGSRRAGQDDEGEGSTSTKINREVRYVIPSCPVLEVDRKRVQMFRLLGEGAFGSVHSGQLLVGNKPKDVAVKMLKRNYSEEELVALFKEMEIMKLMSRNPHPNIIKLVGISTRNGPFLLLVELAHHGNLRDFLKYRCLSDRVALQYHNLHPGTKQMQYLPCVSGQLLLQFATDVASALDFMASIKIVHRDVAARNILVANGDNNDGSLVAKVADFGLTRNVQDKDYYRVINEGKLPVKWLAPECLRSRVFSTESDVWAYGILLFEIYSFGELPYPGVSPGDILGHLESGKVNSRPKFAGEPMYQLMRQCWSWDPKLRPGFREILNRLEEMRTAGNSLAEPEAADEADSGDGEVGNSQAE</sequence>
<keyword evidence="9" id="KW-0393">Immunoglobulin domain</keyword>
<comment type="caution">
    <text evidence="20">The sequence shown here is derived from an EMBL/GenBank/DDBJ whole genome shotgun (WGS) entry which is preliminary data.</text>
</comment>
<evidence type="ECO:0000256" key="1">
    <source>
        <dbReference type="ARBA" id="ARBA00004167"/>
    </source>
</evidence>
<feature type="binding site" evidence="12 14">
    <location>
        <position position="668"/>
    </location>
    <ligand>
        <name>ATP</name>
        <dbReference type="ChEBI" id="CHEBI:30616"/>
    </ligand>
</feature>
<dbReference type="GO" id="GO:0005524">
    <property type="term" value="F:ATP binding"/>
    <property type="evidence" value="ECO:0007669"/>
    <property type="project" value="UniProtKB-UniRule"/>
</dbReference>
<evidence type="ECO:0000256" key="8">
    <source>
        <dbReference type="ARBA" id="ARBA00023180"/>
    </source>
</evidence>
<dbReference type="GO" id="GO:0046872">
    <property type="term" value="F:metal ion binding"/>
    <property type="evidence" value="ECO:0007669"/>
    <property type="project" value="UniProtKB-KW"/>
</dbReference>
<feature type="signal peptide" evidence="17">
    <location>
        <begin position="1"/>
        <end position="27"/>
    </location>
</feature>
<feature type="binding site" evidence="13">
    <location>
        <position position="791"/>
    </location>
    <ligand>
        <name>Mg(2+)</name>
        <dbReference type="ChEBI" id="CHEBI:18420"/>
    </ligand>
</feature>
<dbReference type="AlphaFoldDB" id="A0A267H5P4"/>
<dbReference type="Proteomes" id="UP000215902">
    <property type="component" value="Unassembled WGS sequence"/>
</dbReference>
<gene>
    <name evidence="20" type="ORF">BOX15_Mlig008335g3</name>
</gene>
<dbReference type="EMBL" id="NIVC01000038">
    <property type="protein sequence ID" value="PAA92872.1"/>
    <property type="molecule type" value="Genomic_DNA"/>
</dbReference>
<dbReference type="EC" id="2.7.10.1" evidence="2"/>
<feature type="compositionally biased region" description="Acidic residues" evidence="15">
    <location>
        <begin position="937"/>
        <end position="946"/>
    </location>
</feature>
<evidence type="ECO:0000256" key="9">
    <source>
        <dbReference type="ARBA" id="ARBA00023319"/>
    </source>
</evidence>
<evidence type="ECO:0000256" key="11">
    <source>
        <dbReference type="PIRSR" id="PIRSR000615-1"/>
    </source>
</evidence>
<evidence type="ECO:0000256" key="6">
    <source>
        <dbReference type="ARBA" id="ARBA00023157"/>
    </source>
</evidence>
<feature type="chain" id="PRO_5013351945" description="receptor protein-tyrosine kinase" evidence="17">
    <location>
        <begin position="28"/>
        <end position="955"/>
    </location>
</feature>
<dbReference type="CDD" id="cd00096">
    <property type="entry name" value="Ig"/>
    <property type="match status" value="1"/>
</dbReference>
<evidence type="ECO:0000256" key="5">
    <source>
        <dbReference type="ARBA" id="ARBA00023136"/>
    </source>
</evidence>
<evidence type="ECO:0000256" key="3">
    <source>
        <dbReference type="ARBA" id="ARBA00022692"/>
    </source>
</evidence>
<keyword evidence="5 16" id="KW-0472">Membrane</keyword>
<dbReference type="InterPro" id="IPR001245">
    <property type="entry name" value="Ser-Thr/Tyr_kinase_cat_dom"/>
</dbReference>
<dbReference type="PRINTS" id="PR00109">
    <property type="entry name" value="TYRKINASE"/>
</dbReference>